<protein>
    <recommendedName>
        <fullName evidence="7">Ribosomal protein</fullName>
    </recommendedName>
</protein>
<dbReference type="GO" id="GO:0003735">
    <property type="term" value="F:structural constituent of ribosome"/>
    <property type="evidence" value="ECO:0007669"/>
    <property type="project" value="InterPro"/>
</dbReference>
<dbReference type="GeneTree" id="ENSGT00390000010866"/>
<dbReference type="Pfam" id="PF00444">
    <property type="entry name" value="Ribosomal_L36"/>
    <property type="match status" value="1"/>
</dbReference>
<dbReference type="EMBL" id="AHAT01020186">
    <property type="status" value="NOT_ANNOTATED_CDS"/>
    <property type="molecule type" value="Genomic_DNA"/>
</dbReference>
<dbReference type="GO" id="GO:0005762">
    <property type="term" value="C:mitochondrial large ribosomal subunit"/>
    <property type="evidence" value="ECO:0000318"/>
    <property type="project" value="GO_Central"/>
</dbReference>
<comment type="subcellular location">
    <subcellularLocation>
        <location evidence="1">Mitochondrion</location>
    </subcellularLocation>
</comment>
<evidence type="ECO:0000256" key="4">
    <source>
        <dbReference type="ARBA" id="ARBA00022980"/>
    </source>
</evidence>
<proteinExistence type="inferred from homology"/>
<keyword evidence="3" id="KW-0809">Transit peptide</keyword>
<evidence type="ECO:0000256" key="6">
    <source>
        <dbReference type="ARBA" id="ARBA00023274"/>
    </source>
</evidence>
<dbReference type="Ensembl" id="ENSLOCT00000010808.1">
    <property type="protein sequence ID" value="ENSLOCP00000010793.1"/>
    <property type="gene ID" value="ENSLOCG00000008869.1"/>
</dbReference>
<dbReference type="PROSITE" id="PS00828">
    <property type="entry name" value="RIBOSOMAL_L36"/>
    <property type="match status" value="1"/>
</dbReference>
<name>W5MQY4_LEPOC</name>
<dbReference type="InterPro" id="IPR052143">
    <property type="entry name" value="Mitoribosomal_bL36m"/>
</dbReference>
<evidence type="ECO:0000256" key="7">
    <source>
        <dbReference type="RuleBase" id="RU000570"/>
    </source>
</evidence>
<dbReference type="InParanoid" id="W5MQY4"/>
<dbReference type="Bgee" id="ENSLOCG00000008869">
    <property type="expression patterns" value="Expressed in ovary and 13 other cell types or tissues"/>
</dbReference>
<sequence length="121" mass="13865">MTGPDAMAFVVLKRLTTSFTRQLSYLSRYTANPSSCHTEAYRCLSSVAALQPKMLTSVFAMYGPKDVPVLRWSRLPGLQQLAGMKTKTALKRRCQDCFFVRRRGRLFVFCKTNPRHKQRQG</sequence>
<dbReference type="PANTHER" id="PTHR46909:SF1">
    <property type="entry name" value="LARGE RIBOSOMAL SUBUNIT PROTEIN BL36M"/>
    <property type="match status" value="1"/>
</dbReference>
<dbReference type="GO" id="GO:0006412">
    <property type="term" value="P:translation"/>
    <property type="evidence" value="ECO:0007669"/>
    <property type="project" value="InterPro"/>
</dbReference>
<dbReference type="STRING" id="7918.ENSLOCP00000010793"/>
<dbReference type="eggNOG" id="KOG4122">
    <property type="taxonomic scope" value="Eukaryota"/>
</dbReference>
<dbReference type="NCBIfam" id="TIGR01022">
    <property type="entry name" value="rpmJ_bact"/>
    <property type="match status" value="1"/>
</dbReference>
<evidence type="ECO:0000256" key="3">
    <source>
        <dbReference type="ARBA" id="ARBA00022946"/>
    </source>
</evidence>
<reference evidence="8" key="2">
    <citation type="submission" date="2025-08" db="UniProtKB">
        <authorList>
            <consortium name="Ensembl"/>
        </authorList>
    </citation>
    <scope>IDENTIFICATION</scope>
</reference>
<evidence type="ECO:0000313" key="8">
    <source>
        <dbReference type="Ensembl" id="ENSLOCP00000010793.1"/>
    </source>
</evidence>
<dbReference type="SUPFAM" id="SSF57840">
    <property type="entry name" value="Ribosomal protein L36"/>
    <property type="match status" value="1"/>
</dbReference>
<keyword evidence="6 7" id="KW-0687">Ribonucleoprotein</keyword>
<dbReference type="AlphaFoldDB" id="W5MQY4"/>
<dbReference type="OMA" id="CATNPRH"/>
<evidence type="ECO:0000256" key="1">
    <source>
        <dbReference type="ARBA" id="ARBA00004173"/>
    </source>
</evidence>
<organism evidence="8 9">
    <name type="scientific">Lepisosteus oculatus</name>
    <name type="common">Spotted gar</name>
    <dbReference type="NCBI Taxonomy" id="7918"/>
    <lineage>
        <taxon>Eukaryota</taxon>
        <taxon>Metazoa</taxon>
        <taxon>Chordata</taxon>
        <taxon>Craniata</taxon>
        <taxon>Vertebrata</taxon>
        <taxon>Euteleostomi</taxon>
        <taxon>Actinopterygii</taxon>
        <taxon>Neopterygii</taxon>
        <taxon>Holostei</taxon>
        <taxon>Semionotiformes</taxon>
        <taxon>Lepisosteidae</taxon>
        <taxon>Lepisosteus</taxon>
    </lineage>
</organism>
<keyword evidence="9" id="KW-1185">Reference proteome</keyword>
<evidence type="ECO:0000256" key="2">
    <source>
        <dbReference type="ARBA" id="ARBA00007645"/>
    </source>
</evidence>
<dbReference type="HAMAP" id="MF_00251">
    <property type="entry name" value="Ribosomal_bL36"/>
    <property type="match status" value="1"/>
</dbReference>
<dbReference type="FunCoup" id="W5MQY4">
    <property type="interactions" value="77"/>
</dbReference>
<reference evidence="8" key="3">
    <citation type="submission" date="2025-09" db="UniProtKB">
        <authorList>
            <consortium name="Ensembl"/>
        </authorList>
    </citation>
    <scope>IDENTIFICATION</scope>
</reference>
<dbReference type="HOGENOM" id="CLU_135723_1_1_1"/>
<keyword evidence="5" id="KW-0496">Mitochondrion</keyword>
<comment type="similarity">
    <text evidence="2 7">Belongs to the bacterial ribosomal protein bL36 family.</text>
</comment>
<dbReference type="InterPro" id="IPR035977">
    <property type="entry name" value="Ribosomal_bL36_sp"/>
</dbReference>
<dbReference type="PANTHER" id="PTHR46909">
    <property type="entry name" value="39S RIBOSOMAL PROTEIN L36, MITOCHONDRIAL"/>
    <property type="match status" value="1"/>
</dbReference>
<keyword evidence="4 7" id="KW-0689">Ribosomal protein</keyword>
<accession>W5MQY4</accession>
<dbReference type="InterPro" id="IPR000473">
    <property type="entry name" value="Ribosomal_bL36"/>
</dbReference>
<reference evidence="9" key="1">
    <citation type="submission" date="2011-12" db="EMBL/GenBank/DDBJ databases">
        <title>The Draft Genome of Lepisosteus oculatus.</title>
        <authorList>
            <consortium name="The Broad Institute Genome Assembly &amp; Analysis Group"/>
            <consortium name="Computational R&amp;D Group"/>
            <consortium name="and Sequencing Platform"/>
            <person name="Di Palma F."/>
            <person name="Alfoldi J."/>
            <person name="Johnson J."/>
            <person name="Berlin A."/>
            <person name="Gnerre S."/>
            <person name="Jaffe D."/>
            <person name="MacCallum I."/>
            <person name="Young S."/>
            <person name="Walker B.J."/>
            <person name="Lander E.S."/>
            <person name="Lindblad-Toh K."/>
        </authorList>
    </citation>
    <scope>NUCLEOTIDE SEQUENCE [LARGE SCALE GENOMIC DNA]</scope>
</reference>
<dbReference type="Proteomes" id="UP000018468">
    <property type="component" value="Linkage group LG11"/>
</dbReference>
<evidence type="ECO:0000256" key="5">
    <source>
        <dbReference type="ARBA" id="ARBA00023128"/>
    </source>
</evidence>
<evidence type="ECO:0000313" key="9">
    <source>
        <dbReference type="Proteomes" id="UP000018468"/>
    </source>
</evidence>